<dbReference type="EMBL" id="JAKGSG010000036">
    <property type="protein sequence ID" value="MCF4122003.1"/>
    <property type="molecule type" value="Genomic_DNA"/>
</dbReference>
<evidence type="ECO:0000256" key="1">
    <source>
        <dbReference type="SAM" id="MobiDB-lite"/>
    </source>
</evidence>
<reference evidence="3" key="1">
    <citation type="submission" date="2022-01" db="EMBL/GenBank/DDBJ databases">
        <title>Antribacter sp. nov., isolated from Guizhou of China.</title>
        <authorList>
            <person name="Chengliang C."/>
            <person name="Ya Z."/>
        </authorList>
    </citation>
    <scope>NUCLEOTIDE SEQUENCE</scope>
    <source>
        <strain evidence="3">KLBMP 9083</strain>
    </source>
</reference>
<keyword evidence="4" id="KW-1185">Reference proteome</keyword>
<keyword evidence="2" id="KW-0812">Transmembrane</keyword>
<dbReference type="RefSeq" id="WP_236089801.1">
    <property type="nucleotide sequence ID" value="NZ_JAKGSG010000036.1"/>
</dbReference>
<evidence type="ECO:0000313" key="4">
    <source>
        <dbReference type="Proteomes" id="UP001165405"/>
    </source>
</evidence>
<feature type="region of interest" description="Disordered" evidence="1">
    <location>
        <begin position="129"/>
        <end position="151"/>
    </location>
</feature>
<keyword evidence="2" id="KW-0472">Membrane</keyword>
<organism evidence="3 4">
    <name type="scientific">Antribacter soli</name>
    <dbReference type="NCBI Taxonomy" id="2910976"/>
    <lineage>
        <taxon>Bacteria</taxon>
        <taxon>Bacillati</taxon>
        <taxon>Actinomycetota</taxon>
        <taxon>Actinomycetes</taxon>
        <taxon>Micrococcales</taxon>
        <taxon>Promicromonosporaceae</taxon>
        <taxon>Antribacter</taxon>
    </lineage>
</organism>
<dbReference type="AlphaFoldDB" id="A0AA41QF57"/>
<dbReference type="Proteomes" id="UP001165405">
    <property type="component" value="Unassembled WGS sequence"/>
</dbReference>
<proteinExistence type="predicted"/>
<accession>A0AA41QF57</accession>
<gene>
    <name evidence="3" type="ORF">L1785_13550</name>
</gene>
<feature type="transmembrane region" description="Helical" evidence="2">
    <location>
        <begin position="68"/>
        <end position="88"/>
    </location>
</feature>
<evidence type="ECO:0000256" key="2">
    <source>
        <dbReference type="SAM" id="Phobius"/>
    </source>
</evidence>
<evidence type="ECO:0000313" key="3">
    <source>
        <dbReference type="EMBL" id="MCF4122003.1"/>
    </source>
</evidence>
<comment type="caution">
    <text evidence="3">The sequence shown here is derived from an EMBL/GenBank/DDBJ whole genome shotgun (WGS) entry which is preliminary data.</text>
</comment>
<feature type="transmembrane region" description="Helical" evidence="2">
    <location>
        <begin position="94"/>
        <end position="124"/>
    </location>
</feature>
<protein>
    <submittedName>
        <fullName evidence="3">Uncharacterized protein</fullName>
    </submittedName>
</protein>
<keyword evidence="2" id="KW-1133">Transmembrane helix</keyword>
<name>A0AA41QF57_9MICO</name>
<sequence>MTPDAVKYQMTLENEERLRMRTWRPGDHDVDYDEITARPARWSDVAVTPTSRLIVWMLRLPNQRCGEAIAALLVPAYLAVAYGLWQWAPPSGEVALLAVLGIAVALWNAAKFTVAGIVGAALLISGPTAPSRPSGAASAEESHWRPSRVTR</sequence>